<sequence>MSERPHRTADEFDEQITHCVHCGAIDQPEHDIRLRLKSETGGYSEIVCNVCVPRDSE</sequence>
<dbReference type="EMBL" id="GU735286">
    <property type="protein sequence ID" value="ADE29262.1"/>
    <property type="molecule type" value="Genomic_DNA"/>
</dbReference>
<evidence type="ECO:0008006" key="2">
    <source>
        <dbReference type="Google" id="ProtNLM"/>
    </source>
</evidence>
<name>D5L2K3_9VIRU</name>
<proteinExistence type="predicted"/>
<evidence type="ECO:0000313" key="1">
    <source>
        <dbReference type="EMBL" id="ADE29262.1"/>
    </source>
</evidence>
<accession>D5L2K3</accession>
<organism evidence="1">
    <name type="scientific">uncultured virus</name>
    <dbReference type="NCBI Taxonomy" id="340016"/>
    <lineage>
        <taxon>Viruses</taxon>
        <taxon>environmental samples</taxon>
    </lineage>
</organism>
<reference evidence="1" key="1">
    <citation type="journal article" date="2010" name="Environ. Microbiol.">
        <title>The metavirome of a hypersaline environment.</title>
        <authorList>
            <person name="Santos F."/>
            <person name="Yarza P."/>
            <person name="Parro V."/>
            <person name="Briones C."/>
            <person name="Anton J."/>
        </authorList>
    </citation>
    <scope>NUCLEOTIDE SEQUENCE</scope>
</reference>
<protein>
    <recommendedName>
        <fullName evidence="2">Small CPxCG-related zinc finger protein</fullName>
    </recommendedName>
</protein>